<dbReference type="PANTHER" id="PTHR46229">
    <property type="entry name" value="BOLA TRANSCRIPTION REGULATOR"/>
    <property type="match status" value="1"/>
</dbReference>
<comment type="similarity">
    <text evidence="1 2">Belongs to the BolA/IbaG family.</text>
</comment>
<dbReference type="RefSeq" id="WP_344808451.1">
    <property type="nucleotide sequence ID" value="NZ_BAABBO010000016.1"/>
</dbReference>
<dbReference type="PIRSF" id="PIRSF003113">
    <property type="entry name" value="BolA"/>
    <property type="match status" value="1"/>
</dbReference>
<evidence type="ECO:0000313" key="3">
    <source>
        <dbReference type="EMBL" id="GAA3973327.1"/>
    </source>
</evidence>
<evidence type="ECO:0000313" key="4">
    <source>
        <dbReference type="Proteomes" id="UP001501337"/>
    </source>
</evidence>
<keyword evidence="4" id="KW-1185">Reference proteome</keyword>
<dbReference type="EMBL" id="BAABBO010000016">
    <property type="protein sequence ID" value="GAA3973327.1"/>
    <property type="molecule type" value="Genomic_DNA"/>
</dbReference>
<dbReference type="PANTHER" id="PTHR46229:SF4">
    <property type="entry name" value="ACID STRESS PROTEIN IBAG"/>
    <property type="match status" value="1"/>
</dbReference>
<gene>
    <name evidence="3" type="ORF">GCM10022278_33160</name>
</gene>
<dbReference type="InterPro" id="IPR002634">
    <property type="entry name" value="BolA"/>
</dbReference>
<sequence>MQPQELENYLQPRFSDCEVKVGGDDYHFLVTVIGEVFEDLNAVKKQQFVYKQLNELIADGTVHAVTIKTYTPTEWSAQNT</sequence>
<dbReference type="InterPro" id="IPR050961">
    <property type="entry name" value="BolA/IbaG_stress_morph_reg"/>
</dbReference>
<proteinExistence type="inferred from homology"/>
<evidence type="ECO:0000256" key="2">
    <source>
        <dbReference type="RuleBase" id="RU003860"/>
    </source>
</evidence>
<dbReference type="Gene3D" id="3.30.300.90">
    <property type="entry name" value="BolA-like"/>
    <property type="match status" value="1"/>
</dbReference>
<dbReference type="SUPFAM" id="SSF82657">
    <property type="entry name" value="BolA-like"/>
    <property type="match status" value="1"/>
</dbReference>
<protein>
    <submittedName>
        <fullName evidence="3">BolA family transcriptional regulator</fullName>
    </submittedName>
</protein>
<accession>A0ABP7PYP5</accession>
<dbReference type="Pfam" id="PF01722">
    <property type="entry name" value="BolA"/>
    <property type="match status" value="1"/>
</dbReference>
<evidence type="ECO:0000256" key="1">
    <source>
        <dbReference type="ARBA" id="ARBA00005578"/>
    </source>
</evidence>
<dbReference type="InterPro" id="IPR036065">
    <property type="entry name" value="BolA-like_sf"/>
</dbReference>
<reference evidence="4" key="1">
    <citation type="journal article" date="2019" name="Int. J. Syst. Evol. Microbiol.">
        <title>The Global Catalogue of Microorganisms (GCM) 10K type strain sequencing project: providing services to taxonomists for standard genome sequencing and annotation.</title>
        <authorList>
            <consortium name="The Broad Institute Genomics Platform"/>
            <consortium name="The Broad Institute Genome Sequencing Center for Infectious Disease"/>
            <person name="Wu L."/>
            <person name="Ma J."/>
        </authorList>
    </citation>
    <scope>NUCLEOTIDE SEQUENCE [LARGE SCALE GENOMIC DNA]</scope>
    <source>
        <strain evidence="4">JCM 17555</strain>
    </source>
</reference>
<dbReference type="Proteomes" id="UP001501337">
    <property type="component" value="Unassembled WGS sequence"/>
</dbReference>
<comment type="caution">
    <text evidence="3">The sequence shown here is derived from an EMBL/GenBank/DDBJ whole genome shotgun (WGS) entry which is preliminary data.</text>
</comment>
<name>A0ABP7PYP5_9GAMM</name>
<organism evidence="3 4">
    <name type="scientific">Allohahella marinimesophila</name>
    <dbReference type="NCBI Taxonomy" id="1054972"/>
    <lineage>
        <taxon>Bacteria</taxon>
        <taxon>Pseudomonadati</taxon>
        <taxon>Pseudomonadota</taxon>
        <taxon>Gammaproteobacteria</taxon>
        <taxon>Oceanospirillales</taxon>
        <taxon>Hahellaceae</taxon>
        <taxon>Allohahella</taxon>
    </lineage>
</organism>